<dbReference type="Pfam" id="PF13894">
    <property type="entry name" value="zf-C2H2_4"/>
    <property type="match status" value="1"/>
</dbReference>
<keyword evidence="4" id="KW-0862">Zinc</keyword>
<evidence type="ECO:0000256" key="3">
    <source>
        <dbReference type="ARBA" id="ARBA00022771"/>
    </source>
</evidence>
<keyword evidence="6" id="KW-0804">Transcription</keyword>
<evidence type="ECO:0000256" key="1">
    <source>
        <dbReference type="ARBA" id="ARBA00022723"/>
    </source>
</evidence>
<name>A0AAW0XTI6_CHEQU</name>
<protein>
    <recommendedName>
        <fullName evidence="9">C2H2-type domain-containing protein</fullName>
    </recommendedName>
</protein>
<dbReference type="EMBL" id="JARKIK010000027">
    <property type="protein sequence ID" value="KAK8742658.1"/>
    <property type="molecule type" value="Genomic_DNA"/>
</dbReference>
<feature type="region of interest" description="Disordered" evidence="8">
    <location>
        <begin position="1"/>
        <end position="29"/>
    </location>
</feature>
<keyword evidence="2" id="KW-0677">Repeat</keyword>
<dbReference type="SMART" id="SM00355">
    <property type="entry name" value="ZnF_C2H2"/>
    <property type="match status" value="13"/>
</dbReference>
<evidence type="ECO:0000313" key="11">
    <source>
        <dbReference type="Proteomes" id="UP001445076"/>
    </source>
</evidence>
<dbReference type="Gene3D" id="3.30.160.60">
    <property type="entry name" value="Classic Zinc Finger"/>
    <property type="match status" value="6"/>
</dbReference>
<keyword evidence="5" id="KW-0805">Transcription regulation</keyword>
<comment type="caution">
    <text evidence="10">The sequence shown here is derived from an EMBL/GenBank/DDBJ whole genome shotgun (WGS) entry which is preliminary data.</text>
</comment>
<feature type="region of interest" description="Disordered" evidence="8">
    <location>
        <begin position="34"/>
        <end position="53"/>
    </location>
</feature>
<proteinExistence type="predicted"/>
<feature type="domain" description="C2H2-type" evidence="9">
    <location>
        <begin position="361"/>
        <end position="389"/>
    </location>
</feature>
<dbReference type="Pfam" id="PF13912">
    <property type="entry name" value="zf-C2H2_6"/>
    <property type="match status" value="2"/>
</dbReference>
<evidence type="ECO:0000256" key="4">
    <source>
        <dbReference type="ARBA" id="ARBA00022833"/>
    </source>
</evidence>
<evidence type="ECO:0000313" key="10">
    <source>
        <dbReference type="EMBL" id="KAK8742658.1"/>
    </source>
</evidence>
<dbReference type="InterPro" id="IPR013087">
    <property type="entry name" value="Znf_C2H2_type"/>
</dbReference>
<feature type="domain" description="C2H2-type" evidence="9">
    <location>
        <begin position="214"/>
        <end position="242"/>
    </location>
</feature>
<dbReference type="PROSITE" id="PS50157">
    <property type="entry name" value="ZINC_FINGER_C2H2_2"/>
    <property type="match status" value="8"/>
</dbReference>
<evidence type="ECO:0000256" key="2">
    <source>
        <dbReference type="ARBA" id="ARBA00022737"/>
    </source>
</evidence>
<evidence type="ECO:0000256" key="7">
    <source>
        <dbReference type="PROSITE-ProRule" id="PRU00042"/>
    </source>
</evidence>
<feature type="domain" description="C2H2-type" evidence="9">
    <location>
        <begin position="392"/>
        <end position="419"/>
    </location>
</feature>
<feature type="domain" description="C2H2-type" evidence="9">
    <location>
        <begin position="304"/>
        <end position="331"/>
    </location>
</feature>
<dbReference type="PANTHER" id="PTHR24379">
    <property type="entry name" value="KRAB AND ZINC FINGER DOMAIN-CONTAINING"/>
    <property type="match status" value="1"/>
</dbReference>
<evidence type="ECO:0000256" key="5">
    <source>
        <dbReference type="ARBA" id="ARBA00023015"/>
    </source>
</evidence>
<sequence>RVSPSVTSLEDVRLGIKEDEDSTDREDPLNLVSDRQQQLASHTPDSPSDITNLNKLSNDLRTEDLICSCGMKSISKKEHMEHVLTHVSGAFKCPQCQSSYTCSSRLALHQRLLHCADTPKERFQETVKSVLESNDEGSVCSKCGMLVGTDIEEHMKGHLYGENECPVCAVKLKTSHTMVIHFDRKHPHLLQAYLKTKDFLKENVEDEVSSNQLVKCDVCDKLVTTASKLARHRYLQHPEHYPWTCTNCSLAFPSPYTRDNHNCHFTRKSGQKNECCICHIVFKSNFSLQRHMRRAHPNEPSGHHTCPVCTRTLASRKAFTDHMRCHRRQQGFQCVFCNARLKTTDSLNVHLNEIHTHTVRLQCKQCPQVFFSSGRLSYHIKRHHTDRRSYTNLCHLCGKVYPYPSELKLHLRSHRNERPYKCNQCQKTFLKQGDLTYHKRTHTGIRPHKCPHCDARFPRPNTLMSHIRQQHRERKCNERCKVDASTSVTSEAPVSRAPVPSYVTSSPTTVVTASSAPYLATVNTPAVTVMSVEGVPRAQGEATLMPVVGGRLVEGQLVDAVVEGQVTEMQPVHYVQVDSLSASQPVQAAHQAVEGMEYDVTTSAPYQIVHLQILQ</sequence>
<feature type="non-terminal residue" evidence="10">
    <location>
        <position position="1"/>
    </location>
</feature>
<organism evidence="10 11">
    <name type="scientific">Cherax quadricarinatus</name>
    <name type="common">Australian red claw crayfish</name>
    <dbReference type="NCBI Taxonomy" id="27406"/>
    <lineage>
        <taxon>Eukaryota</taxon>
        <taxon>Metazoa</taxon>
        <taxon>Ecdysozoa</taxon>
        <taxon>Arthropoda</taxon>
        <taxon>Crustacea</taxon>
        <taxon>Multicrustacea</taxon>
        <taxon>Malacostraca</taxon>
        <taxon>Eumalacostraca</taxon>
        <taxon>Eucarida</taxon>
        <taxon>Decapoda</taxon>
        <taxon>Pleocyemata</taxon>
        <taxon>Astacidea</taxon>
        <taxon>Parastacoidea</taxon>
        <taxon>Parastacidae</taxon>
        <taxon>Cherax</taxon>
    </lineage>
</organism>
<dbReference type="PROSITE" id="PS00028">
    <property type="entry name" value="ZINC_FINGER_C2H2_1"/>
    <property type="match status" value="9"/>
</dbReference>
<keyword evidence="1" id="KW-0479">Metal-binding</keyword>
<evidence type="ECO:0000256" key="8">
    <source>
        <dbReference type="SAM" id="MobiDB-lite"/>
    </source>
</evidence>
<gene>
    <name evidence="10" type="ORF">OTU49_001608</name>
</gene>
<dbReference type="InterPro" id="IPR036236">
    <property type="entry name" value="Znf_C2H2_sf"/>
</dbReference>
<feature type="domain" description="C2H2-type" evidence="9">
    <location>
        <begin position="273"/>
        <end position="301"/>
    </location>
</feature>
<feature type="domain" description="C2H2-type" evidence="9">
    <location>
        <begin position="448"/>
        <end position="476"/>
    </location>
</feature>
<feature type="domain" description="C2H2-type" evidence="9">
    <location>
        <begin position="91"/>
        <end position="119"/>
    </location>
</feature>
<dbReference type="Pfam" id="PF00096">
    <property type="entry name" value="zf-C2H2"/>
    <property type="match status" value="3"/>
</dbReference>
<keyword evidence="3 7" id="KW-0863">Zinc-finger</keyword>
<evidence type="ECO:0000259" key="9">
    <source>
        <dbReference type="PROSITE" id="PS50157"/>
    </source>
</evidence>
<dbReference type="GO" id="GO:0008270">
    <property type="term" value="F:zinc ion binding"/>
    <property type="evidence" value="ECO:0007669"/>
    <property type="project" value="UniProtKB-KW"/>
</dbReference>
<dbReference type="SUPFAM" id="SSF57667">
    <property type="entry name" value="beta-beta-alpha zinc fingers"/>
    <property type="match status" value="3"/>
</dbReference>
<accession>A0AAW0XTI6</accession>
<reference evidence="10 11" key="1">
    <citation type="journal article" date="2024" name="BMC Genomics">
        <title>Genome assembly of redclaw crayfish (Cherax quadricarinatus) provides insights into its immune adaptation and hypoxia tolerance.</title>
        <authorList>
            <person name="Liu Z."/>
            <person name="Zheng J."/>
            <person name="Li H."/>
            <person name="Fang K."/>
            <person name="Wang S."/>
            <person name="He J."/>
            <person name="Zhou D."/>
            <person name="Weng S."/>
            <person name="Chi M."/>
            <person name="Gu Z."/>
            <person name="He J."/>
            <person name="Li F."/>
            <person name="Wang M."/>
        </authorList>
    </citation>
    <scope>NUCLEOTIDE SEQUENCE [LARGE SCALE GENOMIC DNA]</scope>
    <source>
        <strain evidence="10">ZL_2023a</strain>
    </source>
</reference>
<feature type="domain" description="C2H2-type" evidence="9">
    <location>
        <begin position="420"/>
        <end position="447"/>
    </location>
</feature>
<evidence type="ECO:0000256" key="6">
    <source>
        <dbReference type="ARBA" id="ARBA00023163"/>
    </source>
</evidence>
<keyword evidence="11" id="KW-1185">Reference proteome</keyword>
<dbReference type="PANTHER" id="PTHR24379:SF121">
    <property type="entry name" value="C2H2-TYPE DOMAIN-CONTAINING PROTEIN"/>
    <property type="match status" value="1"/>
</dbReference>
<dbReference type="FunFam" id="3.30.160.60:FF:000032">
    <property type="entry name" value="Krueppel-like factor 4"/>
    <property type="match status" value="1"/>
</dbReference>
<dbReference type="AlphaFoldDB" id="A0AAW0XTI6"/>
<dbReference type="Proteomes" id="UP001445076">
    <property type="component" value="Unassembled WGS sequence"/>
</dbReference>